<dbReference type="PRINTS" id="PR00502">
    <property type="entry name" value="NUDIXFAMILY"/>
</dbReference>
<dbReference type="InterPro" id="IPR020084">
    <property type="entry name" value="NUDIX_hydrolase_CS"/>
</dbReference>
<feature type="domain" description="Nudix hydrolase" evidence="5">
    <location>
        <begin position="9"/>
        <end position="147"/>
    </location>
</feature>
<reference evidence="6 9" key="2">
    <citation type="submission" date="2020-08" db="EMBL/GenBank/DDBJ databases">
        <title>Genomic Encyclopedia of Type Strains, Phase IV (KMG-IV): sequencing the most valuable type-strain genomes for metagenomic binning, comparative biology and taxonomic classification.</title>
        <authorList>
            <person name="Goeker M."/>
        </authorList>
    </citation>
    <scope>NUCLEOTIDE SEQUENCE [LARGE SCALE GENOMIC DNA]</scope>
    <source>
        <strain evidence="6 9">DSM 8510</strain>
    </source>
</reference>
<comment type="cofactor">
    <cofactor evidence="1">
        <name>Mg(2+)</name>
        <dbReference type="ChEBI" id="CHEBI:18420"/>
    </cofactor>
</comment>
<dbReference type="Gene3D" id="3.90.79.10">
    <property type="entry name" value="Nucleoside Triphosphate Pyrophosphohydrolase"/>
    <property type="match status" value="1"/>
</dbReference>
<dbReference type="PROSITE" id="PS51462">
    <property type="entry name" value="NUDIX"/>
    <property type="match status" value="1"/>
</dbReference>
<evidence type="ECO:0000256" key="1">
    <source>
        <dbReference type="ARBA" id="ARBA00001946"/>
    </source>
</evidence>
<dbReference type="EMBL" id="WTYB01000002">
    <property type="protein sequence ID" value="MXP38383.1"/>
    <property type="molecule type" value="Genomic_DNA"/>
</dbReference>
<accession>A0A6I4ULT5</accession>
<dbReference type="Proteomes" id="UP000430021">
    <property type="component" value="Unassembled WGS sequence"/>
</dbReference>
<organism evidence="7 8">
    <name type="scientific">Erythrobacter ramosus</name>
    <dbReference type="NCBI Taxonomy" id="35811"/>
    <lineage>
        <taxon>Bacteria</taxon>
        <taxon>Pseudomonadati</taxon>
        <taxon>Pseudomonadota</taxon>
        <taxon>Alphaproteobacteria</taxon>
        <taxon>Sphingomonadales</taxon>
        <taxon>Erythrobacteraceae</taxon>
        <taxon>Erythrobacter/Porphyrobacter group</taxon>
        <taxon>Erythrobacter</taxon>
    </lineage>
</organism>
<dbReference type="SUPFAM" id="SSF55811">
    <property type="entry name" value="Nudix"/>
    <property type="match status" value="1"/>
</dbReference>
<dbReference type="CDD" id="cd04685">
    <property type="entry name" value="NUDIX_Hydrolase"/>
    <property type="match status" value="1"/>
</dbReference>
<evidence type="ECO:0000313" key="7">
    <source>
        <dbReference type="EMBL" id="MXP38383.1"/>
    </source>
</evidence>
<evidence type="ECO:0000256" key="3">
    <source>
        <dbReference type="ARBA" id="ARBA00022842"/>
    </source>
</evidence>
<dbReference type="OrthoDB" id="9761969at2"/>
<evidence type="ECO:0000313" key="9">
    <source>
        <dbReference type="Proteomes" id="UP000548685"/>
    </source>
</evidence>
<dbReference type="PANTHER" id="PTHR43046">
    <property type="entry name" value="GDP-MANNOSE MANNOSYL HYDROLASE"/>
    <property type="match status" value="1"/>
</dbReference>
<dbReference type="EMBL" id="JACICE010000002">
    <property type="protein sequence ID" value="MBB3776540.1"/>
    <property type="molecule type" value="Genomic_DNA"/>
</dbReference>
<sequence length="151" mass="17188">MNTLNPALRLRRAARLIVLDPEGRALMFRYDVPGRDPFWVTAGGECEPDESFEEAARRELLEETGFTADPGPQIARMTPEFITVQGEPVQADERFFLVRVAEAAIDTSRHTETELALMTQHRWFTLDELESWHEAIFPVELADMIRSAIAT</sequence>
<evidence type="ECO:0000313" key="8">
    <source>
        <dbReference type="Proteomes" id="UP000430021"/>
    </source>
</evidence>
<keyword evidence="3" id="KW-0460">Magnesium</keyword>
<evidence type="ECO:0000256" key="2">
    <source>
        <dbReference type="ARBA" id="ARBA00022801"/>
    </source>
</evidence>
<dbReference type="InterPro" id="IPR020476">
    <property type="entry name" value="Nudix_hydrolase"/>
</dbReference>
<dbReference type="RefSeq" id="WP_160760546.1">
    <property type="nucleotide sequence ID" value="NZ_BAAADZ010000010.1"/>
</dbReference>
<keyword evidence="9" id="KW-1185">Reference proteome</keyword>
<dbReference type="Proteomes" id="UP000548685">
    <property type="component" value="Unassembled WGS sequence"/>
</dbReference>
<dbReference type="PROSITE" id="PS00893">
    <property type="entry name" value="NUDIX_BOX"/>
    <property type="match status" value="1"/>
</dbReference>
<dbReference type="Pfam" id="PF00293">
    <property type="entry name" value="NUDIX"/>
    <property type="match status" value="1"/>
</dbReference>
<protein>
    <submittedName>
        <fullName evidence="6">8-oxo-dGTP pyrophosphatase MutT (NUDIX family)</fullName>
    </submittedName>
    <submittedName>
        <fullName evidence="7">NUDIX domain-containing protein</fullName>
    </submittedName>
</protein>
<comment type="caution">
    <text evidence="7">The sequence shown here is derived from an EMBL/GenBank/DDBJ whole genome shotgun (WGS) entry which is preliminary data.</text>
</comment>
<dbReference type="PANTHER" id="PTHR43046:SF12">
    <property type="entry name" value="GDP-MANNOSE MANNOSYL HYDROLASE"/>
    <property type="match status" value="1"/>
</dbReference>
<evidence type="ECO:0000313" key="6">
    <source>
        <dbReference type="EMBL" id="MBB3776540.1"/>
    </source>
</evidence>
<comment type="similarity">
    <text evidence="4">Belongs to the Nudix hydrolase family.</text>
</comment>
<dbReference type="InterPro" id="IPR000086">
    <property type="entry name" value="NUDIX_hydrolase_dom"/>
</dbReference>
<reference evidence="7 8" key="1">
    <citation type="submission" date="2019-12" db="EMBL/GenBank/DDBJ databases">
        <title>Genomic-based taxomic classification of the family Erythrobacteraceae.</title>
        <authorList>
            <person name="Xu L."/>
        </authorList>
    </citation>
    <scope>NUCLEOTIDE SEQUENCE [LARGE SCALE GENOMIC DNA]</scope>
    <source>
        <strain evidence="7 8">JCM 10282</strain>
    </source>
</reference>
<dbReference type="InterPro" id="IPR015797">
    <property type="entry name" value="NUDIX_hydrolase-like_dom_sf"/>
</dbReference>
<name>A0A6I4ULT5_9SPHN</name>
<gene>
    <name evidence="6" type="ORF">FHS52_002509</name>
    <name evidence="7" type="ORF">GRI59_07125</name>
</gene>
<keyword evidence="2 4" id="KW-0378">Hydrolase</keyword>
<evidence type="ECO:0000259" key="5">
    <source>
        <dbReference type="PROSITE" id="PS51462"/>
    </source>
</evidence>
<evidence type="ECO:0000256" key="4">
    <source>
        <dbReference type="RuleBase" id="RU003476"/>
    </source>
</evidence>
<dbReference type="AlphaFoldDB" id="A0A6I4ULT5"/>
<proteinExistence type="inferred from homology"/>
<dbReference type="GO" id="GO:0016787">
    <property type="term" value="F:hydrolase activity"/>
    <property type="evidence" value="ECO:0007669"/>
    <property type="project" value="UniProtKB-KW"/>
</dbReference>